<dbReference type="Proteomes" id="UP000308092">
    <property type="component" value="Unassembled WGS sequence"/>
</dbReference>
<comment type="caution">
    <text evidence="3">The sequence shown here is derived from an EMBL/GenBank/DDBJ whole genome shotgun (WGS) entry which is preliminary data.</text>
</comment>
<dbReference type="InterPro" id="IPR043128">
    <property type="entry name" value="Rev_trsase/Diguanyl_cyclase"/>
</dbReference>
<dbReference type="PANTHER" id="PTHR37984">
    <property type="entry name" value="PROTEIN CBG26694"/>
    <property type="match status" value="1"/>
</dbReference>
<dbReference type="STRING" id="1220188.A0A4S3IYK3"/>
<keyword evidence="1" id="KW-0511">Multifunctional enzyme</keyword>
<evidence type="ECO:0000313" key="3">
    <source>
        <dbReference type="EMBL" id="THC87443.1"/>
    </source>
</evidence>
<keyword evidence="4" id="KW-1185">Reference proteome</keyword>
<dbReference type="EMBL" id="SOSA01001206">
    <property type="protein sequence ID" value="THC87443.1"/>
    <property type="molecule type" value="Genomic_DNA"/>
</dbReference>
<name>A0A4S3IYK3_9EURO</name>
<evidence type="ECO:0000256" key="1">
    <source>
        <dbReference type="ARBA" id="ARBA00023268"/>
    </source>
</evidence>
<dbReference type="InterPro" id="IPR050951">
    <property type="entry name" value="Retrovirus_Pol_polyprotein"/>
</dbReference>
<dbReference type="CDD" id="cd01647">
    <property type="entry name" value="RT_LTR"/>
    <property type="match status" value="1"/>
</dbReference>
<dbReference type="Gene3D" id="3.10.10.10">
    <property type="entry name" value="HIV Type 1 Reverse Transcriptase, subunit A, domain 1"/>
    <property type="match status" value="1"/>
</dbReference>
<dbReference type="FunFam" id="3.30.70.270:FF:000020">
    <property type="entry name" value="Transposon Tf2-6 polyprotein-like Protein"/>
    <property type="match status" value="1"/>
</dbReference>
<dbReference type="InterPro" id="IPR000477">
    <property type="entry name" value="RT_dom"/>
</dbReference>
<accession>A0A4S3IYK3</accession>
<dbReference type="AlphaFoldDB" id="A0A4S3IYK3"/>
<dbReference type="PROSITE" id="PS50878">
    <property type="entry name" value="RT_POL"/>
    <property type="match status" value="1"/>
</dbReference>
<evidence type="ECO:0000259" key="2">
    <source>
        <dbReference type="PROSITE" id="PS50878"/>
    </source>
</evidence>
<proteinExistence type="predicted"/>
<dbReference type="Pfam" id="PF00078">
    <property type="entry name" value="RVT_1"/>
    <property type="match status" value="1"/>
</dbReference>
<dbReference type="Pfam" id="PF17919">
    <property type="entry name" value="RT_RNaseH_2"/>
    <property type="match status" value="1"/>
</dbReference>
<organism evidence="3 4">
    <name type="scientific">Aspergillus tanneri</name>
    <dbReference type="NCBI Taxonomy" id="1220188"/>
    <lineage>
        <taxon>Eukaryota</taxon>
        <taxon>Fungi</taxon>
        <taxon>Dikarya</taxon>
        <taxon>Ascomycota</taxon>
        <taxon>Pezizomycotina</taxon>
        <taxon>Eurotiomycetes</taxon>
        <taxon>Eurotiomycetidae</taxon>
        <taxon>Eurotiales</taxon>
        <taxon>Aspergillaceae</taxon>
        <taxon>Aspergillus</taxon>
        <taxon>Aspergillus subgen. Circumdati</taxon>
    </lineage>
</organism>
<evidence type="ECO:0000313" key="4">
    <source>
        <dbReference type="Proteomes" id="UP000308092"/>
    </source>
</evidence>
<dbReference type="InterPro" id="IPR041577">
    <property type="entry name" value="RT_RNaseH_2"/>
</dbReference>
<sequence>MALKPGGGLRFCVDYRKLNSITKKDRYPLPLISEFMERISHARIFTKIDIRQGFHRIRMDPKQEDLTTFRTRYGSYKYKVMPFGLTNGPATFQRYMNSLFLDILDKFVTIYIDDLLIYSENKAEYEMHVKLVLQRLREAGLQTALHKCEFHVKKTKFLGFIISTEGIQVDPAKIAVLKGWKEPTTKKGIQSFLGFCNFYRQFIKDYGKKARPLHYLTKNDMEFVWDPACQEAFDELKRRLINAPILRHYRAEDPARLETDASDGVVAGVLSQQCLDGNWRPVAFFSKTMSPPERNYEIHDKEMLAIYVPWRNGEQN</sequence>
<gene>
    <name evidence="3" type="ORF">EYZ11_013110</name>
</gene>
<dbReference type="GO" id="GO:0003824">
    <property type="term" value="F:catalytic activity"/>
    <property type="evidence" value="ECO:0007669"/>
    <property type="project" value="UniProtKB-KW"/>
</dbReference>
<reference evidence="3 4" key="1">
    <citation type="submission" date="2019-03" db="EMBL/GenBank/DDBJ databases">
        <title>The genome sequence of a newly discovered highly antifungal drug resistant Aspergillus species, Aspergillus tanneri NIH 1004.</title>
        <authorList>
            <person name="Mounaud S."/>
            <person name="Singh I."/>
            <person name="Joardar V."/>
            <person name="Pakala S."/>
            <person name="Pakala S."/>
            <person name="Venepally P."/>
            <person name="Hoover J."/>
            <person name="Nierman W."/>
            <person name="Chung J."/>
            <person name="Losada L."/>
        </authorList>
    </citation>
    <scope>NUCLEOTIDE SEQUENCE [LARGE SCALE GENOMIC DNA]</scope>
    <source>
        <strain evidence="3 4">NIH1004</strain>
    </source>
</reference>
<dbReference type="PANTHER" id="PTHR37984:SF5">
    <property type="entry name" value="PROTEIN NYNRIN-LIKE"/>
    <property type="match status" value="1"/>
</dbReference>
<dbReference type="SUPFAM" id="SSF56672">
    <property type="entry name" value="DNA/RNA polymerases"/>
    <property type="match status" value="1"/>
</dbReference>
<dbReference type="Gene3D" id="3.30.70.270">
    <property type="match status" value="2"/>
</dbReference>
<dbReference type="Gene3D" id="3.10.20.370">
    <property type="match status" value="1"/>
</dbReference>
<feature type="domain" description="Reverse transcriptase" evidence="2">
    <location>
        <begin position="1"/>
        <end position="162"/>
    </location>
</feature>
<dbReference type="VEuPathDB" id="FungiDB:EYZ11_013110"/>
<dbReference type="InterPro" id="IPR043502">
    <property type="entry name" value="DNA/RNA_pol_sf"/>
</dbReference>
<protein>
    <recommendedName>
        <fullName evidence="2">Reverse transcriptase domain-containing protein</fullName>
    </recommendedName>
</protein>